<dbReference type="SUPFAM" id="SSF52540">
    <property type="entry name" value="P-loop containing nucleoside triphosphate hydrolases"/>
    <property type="match status" value="1"/>
</dbReference>
<keyword evidence="3 15" id="KW-0597">Phosphoprotein</keyword>
<feature type="binding site" evidence="15">
    <location>
        <begin position="428"/>
        <end position="435"/>
    </location>
    <ligand>
        <name>ATP</name>
        <dbReference type="ChEBI" id="CHEBI:30616"/>
    </ligand>
</feature>
<keyword evidence="15" id="KW-1017">Isopeptide bond</keyword>
<dbReference type="InterPro" id="IPR014000">
    <property type="entry name" value="PPV_DNA_helicase_E1_N"/>
</dbReference>
<dbReference type="GO" id="GO:0042025">
    <property type="term" value="C:host cell nucleus"/>
    <property type="evidence" value="ECO:0007669"/>
    <property type="project" value="UniProtKB-SubCell"/>
</dbReference>
<comment type="similarity">
    <text evidence="15 16">Belongs to the papillomaviridae E1 protein family.</text>
</comment>
<feature type="region of interest" description="DNA-binding region" evidence="15">
    <location>
        <begin position="138"/>
        <end position="304"/>
    </location>
</feature>
<evidence type="ECO:0000256" key="15">
    <source>
        <dbReference type="HAMAP-Rule" id="MF_04000"/>
    </source>
</evidence>
<comment type="catalytic activity">
    <reaction evidence="13 15 16">
        <text>ATP + H2O = ADP + phosphate + H(+)</text>
        <dbReference type="Rhea" id="RHEA:13065"/>
        <dbReference type="ChEBI" id="CHEBI:15377"/>
        <dbReference type="ChEBI" id="CHEBI:15378"/>
        <dbReference type="ChEBI" id="CHEBI:30616"/>
        <dbReference type="ChEBI" id="CHEBI:43474"/>
        <dbReference type="ChEBI" id="CHEBI:456216"/>
        <dbReference type="EC" id="5.6.2.4"/>
    </reaction>
</comment>
<dbReference type="Pfam" id="PF00519">
    <property type="entry name" value="PPV_E1_C"/>
    <property type="match status" value="1"/>
</dbReference>
<evidence type="ECO:0000256" key="16">
    <source>
        <dbReference type="PIRNR" id="PIRNR003383"/>
    </source>
</evidence>
<keyword evidence="6 15" id="KW-0547">Nucleotide-binding</keyword>
<dbReference type="Gene3D" id="1.10.10.510">
    <property type="entry name" value="Zinc finger, large T-antigen D1 domain"/>
    <property type="match status" value="1"/>
</dbReference>
<keyword evidence="2 15" id="KW-0244">Early protein</keyword>
<gene>
    <name evidence="15" type="primary">E1</name>
</gene>
<keyword evidence="10 15" id="KW-0238">DNA-binding</keyword>
<dbReference type="InterPro" id="IPR046935">
    <property type="entry name" value="PPV_E1_DBD_sf"/>
</dbReference>
<dbReference type="Proteomes" id="UP000052088">
    <property type="component" value="Segment"/>
</dbReference>
<evidence type="ECO:0000256" key="13">
    <source>
        <dbReference type="ARBA" id="ARBA00048988"/>
    </source>
</evidence>
<evidence type="ECO:0000256" key="11">
    <source>
        <dbReference type="ARBA" id="ARBA00023235"/>
    </source>
</evidence>
<comment type="PTM">
    <text evidence="15">Sumoylated.</text>
</comment>
<comment type="PTM">
    <text evidence="15">Phosphorylated.</text>
</comment>
<evidence type="ECO:0000256" key="7">
    <source>
        <dbReference type="ARBA" id="ARBA00022801"/>
    </source>
</evidence>
<evidence type="ECO:0000256" key="4">
    <source>
        <dbReference type="ARBA" id="ARBA00022562"/>
    </source>
</evidence>
<feature type="short sequence motif" description="Nuclear localization signal" evidence="15">
    <location>
        <begin position="69"/>
        <end position="71"/>
    </location>
</feature>
<dbReference type="GO" id="GO:0016887">
    <property type="term" value="F:ATP hydrolysis activity"/>
    <property type="evidence" value="ECO:0007669"/>
    <property type="project" value="RHEA"/>
</dbReference>
<evidence type="ECO:0000256" key="5">
    <source>
        <dbReference type="ARBA" id="ARBA00022705"/>
    </source>
</evidence>
<dbReference type="KEGG" id="vg:11175053"/>
<dbReference type="Pfam" id="PF00524">
    <property type="entry name" value="PPV_E1_N"/>
    <property type="match status" value="1"/>
</dbReference>
<dbReference type="EC" id="5.6.2.4" evidence="15 16"/>
<dbReference type="Pfam" id="PF20450">
    <property type="entry name" value="PPV_E1_DBD"/>
    <property type="match status" value="1"/>
</dbReference>
<evidence type="ECO:0000256" key="14">
    <source>
        <dbReference type="ARBA" id="ARBA00093297"/>
    </source>
</evidence>
<feature type="region of interest" description="Disordered" evidence="17">
    <location>
        <begin position="575"/>
        <end position="596"/>
    </location>
</feature>
<evidence type="ECO:0000256" key="9">
    <source>
        <dbReference type="ARBA" id="ARBA00022840"/>
    </source>
</evidence>
<evidence type="ECO:0000256" key="12">
    <source>
        <dbReference type="ARBA" id="ARBA00034617"/>
    </source>
</evidence>
<sequence>MADKGIDDFIILEADCEDTDNEPEKDTESLSGTDEDVVVLDSQIEQGNSLALFVEQSNEEDQEQVHWLKRKYISPKTKINPVDSLSPQLSAIQLDIPGAREKTAKRRLFGSVVEDSGIDLSNSLQNEIKNSASKESEGQQVDITLIDDLIKSNNKRAFLLGIFKQNFDISFGELSRPFKSAKTCYGEWVVAVYGVQQVLYESLQTTLASHCSYMHLSYSSKEKHSITLALLTFKTMKCRDTVIKLFKTLLNVQEMQILAEPPKVRSVAAALFWFKTSLFKSAQCTGPLPEWIARQTNFNQLVEETKFDLSTMIQYAYDHDMVEESTIAYNYARLADTDGNAAAWLASSNQAKYVRDCCTMVRHYKRAEMRNMTISAWIHKRCKSVGDADWKQIARFLKLQNVEFMPFVQILKQFLRGIPKKNCLLFYGQPNTGKSMFTMSLIQFLHGKILSFLNSKSQFWLQPLADCKIALIDDATENCWSYIDVYLRNALDGNPICIDCKHKAPLQIKCPPLLITSNIDISTNSKWFYLHSRIHGFKFDVPIPDIDGKPQFTLTDEHWKCFFARLWTHLELSDQEEDSDNGDSQETFRCGARSAS</sequence>
<keyword evidence="11 15" id="KW-0413">Isomerase</keyword>
<dbReference type="GO" id="GO:0006260">
    <property type="term" value="P:DNA replication"/>
    <property type="evidence" value="ECO:0007669"/>
    <property type="project" value="UniProtKB-UniRule"/>
</dbReference>
<dbReference type="GO" id="GO:0003677">
    <property type="term" value="F:DNA binding"/>
    <property type="evidence" value="ECO:0007669"/>
    <property type="project" value="UniProtKB-UniRule"/>
</dbReference>
<comment type="caution">
    <text evidence="15">Lacks conserved residue(s) required for the propagation of feature annotation.</text>
</comment>
<keyword evidence="4 15" id="KW-1048">Host nucleus</keyword>
<comment type="catalytic activity">
    <reaction evidence="12 15">
        <text>Couples ATP hydrolysis with the unwinding of duplex DNA by translocating in the 3'-5' direction.</text>
        <dbReference type="EC" id="5.6.2.4"/>
    </reaction>
</comment>
<keyword evidence="7 15" id="KW-0378">Hydrolase</keyword>
<evidence type="ECO:0000256" key="10">
    <source>
        <dbReference type="ARBA" id="ARBA00023125"/>
    </source>
</evidence>
<keyword evidence="20" id="KW-1185">Reference proteome</keyword>
<dbReference type="InterPro" id="IPR016393">
    <property type="entry name" value="Rep_E1_papillomaV"/>
</dbReference>
<comment type="function">
    <text evidence="16">ATP-dependent DNA helicase required for initiation of viral DNA replication. It forms a complex with the viral E2 protein. The E1-E2 complex binds to the replication origin which contains binding sites for both proteins.</text>
</comment>
<dbReference type="InterPro" id="IPR001177">
    <property type="entry name" value="PPV_DNA_helicase_E1_C"/>
</dbReference>
<feature type="short sequence motif" description="Nuclear export signal" evidence="15">
    <location>
        <begin position="85"/>
        <end position="94"/>
    </location>
</feature>
<evidence type="ECO:0000313" key="19">
    <source>
        <dbReference type="EMBL" id="AEO16185.1"/>
    </source>
</evidence>
<keyword evidence="15" id="KW-0832">Ubl conjugation</keyword>
<evidence type="ECO:0000256" key="8">
    <source>
        <dbReference type="ARBA" id="ARBA00022806"/>
    </source>
</evidence>
<name>G3DRD2_9PAPI</name>
<feature type="modified residue" description="Phosphoserine; by host" evidence="15">
    <location>
        <position position="86"/>
    </location>
</feature>
<feature type="modified residue" description="Phosphoserine; by host" evidence="15">
    <location>
        <position position="74"/>
    </location>
</feature>
<dbReference type="SUPFAM" id="SSF55464">
    <property type="entry name" value="Origin of replication-binding domain, RBD-like"/>
    <property type="match status" value="1"/>
</dbReference>
<keyword evidence="9 15" id="KW-0067">ATP-binding</keyword>
<accession>G3DRD2</accession>
<dbReference type="GO" id="GO:0043138">
    <property type="term" value="F:3'-5' DNA helicase activity"/>
    <property type="evidence" value="ECO:0007669"/>
    <property type="project" value="UniProtKB-UniRule"/>
</dbReference>
<evidence type="ECO:0000256" key="1">
    <source>
        <dbReference type="ARBA" id="ARBA00004147"/>
    </source>
</evidence>
<dbReference type="GO" id="GO:0005524">
    <property type="term" value="F:ATP binding"/>
    <property type="evidence" value="ECO:0007669"/>
    <property type="project" value="UniProtKB-UniRule"/>
</dbReference>
<evidence type="ECO:0000256" key="3">
    <source>
        <dbReference type="ARBA" id="ARBA00022553"/>
    </source>
</evidence>
<comment type="subcellular location">
    <subcellularLocation>
        <location evidence="1 15">Host nucleus</location>
    </subcellularLocation>
</comment>
<feature type="cross-link" description="Glycyl lysine isopeptide (Lys-Gly) (interchain with G-Cter in SUMO)" evidence="15">
    <location>
        <position position="509"/>
    </location>
</feature>
<dbReference type="InterPro" id="IPR037102">
    <property type="entry name" value="Znf_lg_T-Ag_D1_dom_sf"/>
</dbReference>
<dbReference type="InterPro" id="IPR014015">
    <property type="entry name" value="Helicase_SF3_DNA-vir"/>
</dbReference>
<keyword evidence="8 15" id="KW-0347">Helicase</keyword>
<reference evidence="19 20" key="1">
    <citation type="journal article" date="2011" name="Virol. J.">
        <title>Novel snake papillomavirus does not cluster with other non-mammalian papillomaviruses.</title>
        <authorList>
            <person name="Lange C.E."/>
            <person name="Favrot C."/>
            <person name="Ackermann M."/>
            <person name="Gull J."/>
            <person name="Vetsch E."/>
            <person name="Tobler K."/>
        </authorList>
    </citation>
    <scope>NUCLEOTIDE SEQUENCE [LARGE SCALE GENOMIC DNA]</scope>
    <source>
        <strain evidence="20">Isolate Zurich 2009</strain>
    </source>
</reference>
<dbReference type="InterPro" id="IPR046832">
    <property type="entry name" value="PPV_E1_DBD"/>
</dbReference>
<evidence type="ECO:0000256" key="6">
    <source>
        <dbReference type="ARBA" id="ARBA00022741"/>
    </source>
</evidence>
<evidence type="ECO:0000313" key="20">
    <source>
        <dbReference type="Proteomes" id="UP000052088"/>
    </source>
</evidence>
<dbReference type="InterPro" id="IPR027417">
    <property type="entry name" value="P-loop_NTPase"/>
</dbReference>
<evidence type="ECO:0000256" key="17">
    <source>
        <dbReference type="SAM" id="MobiDB-lite"/>
    </source>
</evidence>
<dbReference type="OrthoDB" id="4795at10239"/>
<feature type="domain" description="SF3 helicase" evidence="18">
    <location>
        <begin position="402"/>
        <end position="552"/>
    </location>
</feature>
<evidence type="ECO:0000259" key="18">
    <source>
        <dbReference type="PROSITE" id="PS51206"/>
    </source>
</evidence>
<dbReference type="PROSITE" id="PS51206">
    <property type="entry name" value="SF3_HELICASE_1"/>
    <property type="match status" value="1"/>
</dbReference>
<dbReference type="Gene3D" id="3.40.50.300">
    <property type="entry name" value="P-loop containing nucleotide triphosphate hydrolases"/>
    <property type="match status" value="1"/>
</dbReference>
<keyword evidence="5 15" id="KW-0235">DNA replication</keyword>
<dbReference type="Gene3D" id="3.40.1310.10">
    <property type="match status" value="1"/>
</dbReference>
<dbReference type="PIRSF" id="PIRSF003383">
    <property type="entry name" value="Rep_E1_papillomaV"/>
    <property type="match status" value="1"/>
</dbReference>
<evidence type="ECO:0000256" key="2">
    <source>
        <dbReference type="ARBA" id="ARBA00022518"/>
    </source>
</evidence>
<comment type="function">
    <text evidence="14 15">ATP-dependent DNA 3'-5' helicase required for initiation of viral DNA replication. It forms a complex with the viral E2 protein. The E1-E2 complex binds to the replication origin which contains binding sites for both proteins. During the initial step, a dimer of E1 interacts with a dimer of protein E2 leading to a complex that binds the viral origin of replication with high specificity. Then, a second dimer of E1 displaces the E2 dimer in an ATP-dependent manner to form the E1 tetramer. Following this, two E1 monomers are added to each half of the site, which results in the formation of two E1 trimers on the viral ori. Subsequently, two hexamers will be created. The double hexamer acts as a bi-directional helicase machinery and unwinds the viral DNA and then recruits the host DNA polymerase to start replication.</text>
</comment>
<organism evidence="19 20">
    <name type="scientific">Morelia spilota papillomavirus 1</name>
    <dbReference type="NCBI Taxonomy" id="1081054"/>
    <lineage>
        <taxon>Viruses</taxon>
        <taxon>Monodnaviria</taxon>
        <taxon>Shotokuvirae</taxon>
        <taxon>Cossaviricota</taxon>
        <taxon>Papovaviricetes</taxon>
        <taxon>Zurhausenvirales</taxon>
        <taxon>Papillomaviridae</taxon>
        <taxon>Firstpapillomavirinae</taxon>
        <taxon>Dyomupapillomavirus</taxon>
        <taxon>Dyomupapillomavirus 1</taxon>
    </lineage>
</organism>
<protein>
    <recommendedName>
        <fullName evidence="15 16">Replication protein E1</fullName>
        <ecNumber evidence="15 16">5.6.2.4</ecNumber>
    </recommendedName>
    <alternativeName>
        <fullName evidence="15">ATP-dependent helicase E1</fullName>
    </alternativeName>
    <alternativeName>
        <fullName evidence="15">DNA 3'-5' helicase E1</fullName>
    </alternativeName>
</protein>
<proteinExistence type="inferred from homology"/>
<dbReference type="RefSeq" id="YP_004857837.1">
    <property type="nucleotide sequence ID" value="NC_016013.1"/>
</dbReference>
<dbReference type="HAMAP" id="MF_04000">
    <property type="entry name" value="PPV_E1"/>
    <property type="match status" value="1"/>
</dbReference>
<dbReference type="EMBL" id="HQ262535">
    <property type="protein sequence ID" value="AEO16185.1"/>
    <property type="molecule type" value="Genomic_DNA"/>
</dbReference>
<comment type="subunit">
    <text evidence="15">Can form hexamers. Interacts with E2 protein; this interaction increases E1 DNA binding specificity. Interacts with host DNA polymerase subunit POLA2. Interacts with host single stranded DNA-binding protein RPA1. Interacts with host TOP1; this interaction stimulates the enzymatic activity of TOP1.</text>
</comment>